<name>A0A1Y0B0T5_9LAMI</name>
<evidence type="ECO:0000313" key="2">
    <source>
        <dbReference type="EMBL" id="ART30988.1"/>
    </source>
</evidence>
<sequence length="39" mass="4458">MQMAFESSSYLSKKETTPASNDRNTADSVSRHLLRRSVR</sequence>
<evidence type="ECO:0000256" key="1">
    <source>
        <dbReference type="SAM" id="MobiDB-lite"/>
    </source>
</evidence>
<geneLocation type="mitochondrion" evidence="2"/>
<feature type="region of interest" description="Disordered" evidence="1">
    <location>
        <begin position="1"/>
        <end position="39"/>
    </location>
</feature>
<dbReference type="AlphaFoldDB" id="A0A1Y0B0T5"/>
<organism evidence="2">
    <name type="scientific">Utricularia reniformis</name>
    <dbReference type="NCBI Taxonomy" id="192314"/>
    <lineage>
        <taxon>Eukaryota</taxon>
        <taxon>Viridiplantae</taxon>
        <taxon>Streptophyta</taxon>
        <taxon>Embryophyta</taxon>
        <taxon>Tracheophyta</taxon>
        <taxon>Spermatophyta</taxon>
        <taxon>Magnoliopsida</taxon>
        <taxon>eudicotyledons</taxon>
        <taxon>Gunneridae</taxon>
        <taxon>Pentapetalae</taxon>
        <taxon>asterids</taxon>
        <taxon>lamiids</taxon>
        <taxon>Lamiales</taxon>
        <taxon>Lentibulariaceae</taxon>
        <taxon>Utricularia</taxon>
    </lineage>
</organism>
<accession>A0A1Y0B0T5</accession>
<dbReference type="EMBL" id="KY774314">
    <property type="protein sequence ID" value="ART30988.1"/>
    <property type="molecule type" value="Genomic_DNA"/>
</dbReference>
<proteinExistence type="predicted"/>
<reference evidence="2" key="1">
    <citation type="submission" date="2017-03" db="EMBL/GenBank/DDBJ databases">
        <title>The mitochondrial genome of the carnivorous plant Utricularia reniformis (Lentibulariaceae): structure, comparative analysis and evolutionary landmarks.</title>
        <authorList>
            <person name="Silva S.R."/>
            <person name="Alvarenga D.O."/>
            <person name="Michael T.P."/>
            <person name="Miranda V.F.O."/>
            <person name="Varani A.M."/>
        </authorList>
    </citation>
    <scope>NUCLEOTIDE SEQUENCE</scope>
</reference>
<feature type="compositionally biased region" description="Polar residues" evidence="1">
    <location>
        <begin position="1"/>
        <end position="27"/>
    </location>
</feature>
<protein>
    <submittedName>
        <fullName evidence="2">Uncharacterized protein</fullName>
    </submittedName>
</protein>
<keyword evidence="2" id="KW-0496">Mitochondrion</keyword>
<gene>
    <name evidence="2" type="ORF">AEK19_MT0744</name>
</gene>